<dbReference type="InterPro" id="IPR012337">
    <property type="entry name" value="RNaseH-like_sf"/>
</dbReference>
<keyword evidence="2" id="KW-0479">Metal-binding</keyword>
<evidence type="ECO:0000256" key="2">
    <source>
        <dbReference type="ARBA" id="ARBA00022723"/>
    </source>
</evidence>
<sequence length="823" mass="92826">MANRDEPQASQNNSVTPSDDDEVEEVPAPSSASKPAEDDARKKARFEKKYKISEYTDKEILVKQMASWRSSVYDHFEPPEIIVVDGEIKYKFICKTSPSTKPLTRARWDDSTSNLVRHVNACNKSSKPPPGQKAIDDFAQGTTYNPAKFRVKLNIWIARRHRPYNIVQDPEFLELLRMLNAKVEVPHPTTISRDIREIFTITREAVGKMLQEHPGRLHLCLDGWTSPNVISFLGITVHRVHDGKAETFILDFVKLINSHTGVYLSQQLTTCLKAYGIEDKILGITADNASNNNTLVADLETSLSGINSRQTRVRCFAHILNLVVKAIISPFMKKKKKPSATSGDDDTDDDDLSEDDEDISSGQKKRKGSQSGGRTHKKAKTAKTCTQADDDDDLVDEDNELLNEDDLLRALEEEGLDIDEDNIDFTHETNDDDDNSEDELDADADEYDAEEIDALVAEIEAQYSLSAAEQRFARYTVTKLVELANCCIKERTHDLQMVRAIATRWNSLAQAIGRALKLRAPLTRLLSMPKYDKKGKKGLARFKLSKKEWDLLEQLHAVLTMFLRATDRVSRSNIPLVHEVIPVIDIITGKLLEAMTNDELPAQVRYGAALGYRLLNKYYSATDESIMYRCAMLLHPKYKVDYFRNQKWKADWITAAIEILRSEWEDHYKPKPDETAPTSASQSQNTHDDPFACLDTYTIDEDGDVLDDWLKTPTHPTCTDPLLHWENQRKVAPMWEPLARMALDFLSVPASSTDVERAFSRGGLTVSKRRHSLNDESTRAATVISSWAAVPGLIPEAALVATFADKAKRSKKKASDSDIELVE</sequence>
<evidence type="ECO:0000256" key="4">
    <source>
        <dbReference type="ARBA" id="ARBA00022833"/>
    </source>
</evidence>
<keyword evidence="3" id="KW-0863">Zinc-finger</keyword>
<dbReference type="GO" id="GO:0005634">
    <property type="term" value="C:nucleus"/>
    <property type="evidence" value="ECO:0007669"/>
    <property type="project" value="UniProtKB-SubCell"/>
</dbReference>
<evidence type="ECO:0000256" key="5">
    <source>
        <dbReference type="ARBA" id="ARBA00023242"/>
    </source>
</evidence>
<evidence type="ECO:0000256" key="3">
    <source>
        <dbReference type="ARBA" id="ARBA00022771"/>
    </source>
</evidence>
<evidence type="ECO:0000256" key="1">
    <source>
        <dbReference type="ARBA" id="ARBA00004123"/>
    </source>
</evidence>
<keyword evidence="4" id="KW-0862">Zinc</keyword>
<comment type="subcellular location">
    <subcellularLocation>
        <location evidence="1">Nucleus</location>
    </subcellularLocation>
</comment>
<dbReference type="SUPFAM" id="SSF53098">
    <property type="entry name" value="Ribonuclease H-like"/>
    <property type="match status" value="1"/>
</dbReference>
<dbReference type="Proteomes" id="UP000703269">
    <property type="component" value="Unassembled WGS sequence"/>
</dbReference>
<name>A0A9P3FYN6_9APHY</name>
<organism evidence="8 9">
    <name type="scientific">Phanerochaete sordida</name>
    <dbReference type="NCBI Taxonomy" id="48140"/>
    <lineage>
        <taxon>Eukaryota</taxon>
        <taxon>Fungi</taxon>
        <taxon>Dikarya</taxon>
        <taxon>Basidiomycota</taxon>
        <taxon>Agaricomycotina</taxon>
        <taxon>Agaricomycetes</taxon>
        <taxon>Polyporales</taxon>
        <taxon>Phanerochaetaceae</taxon>
        <taxon>Phanerochaete</taxon>
    </lineage>
</organism>
<dbReference type="GO" id="GO:0008270">
    <property type="term" value="F:zinc ion binding"/>
    <property type="evidence" value="ECO:0007669"/>
    <property type="project" value="UniProtKB-KW"/>
</dbReference>
<reference evidence="8 9" key="1">
    <citation type="submission" date="2021-08" db="EMBL/GenBank/DDBJ databases">
        <title>Draft Genome Sequence of Phanerochaete sordida strain YK-624.</title>
        <authorList>
            <person name="Mori T."/>
            <person name="Dohra H."/>
            <person name="Suzuki T."/>
            <person name="Kawagishi H."/>
            <person name="Hirai H."/>
        </authorList>
    </citation>
    <scope>NUCLEOTIDE SEQUENCE [LARGE SCALE GENOMIC DNA]</scope>
    <source>
        <strain evidence="8 9">YK-624</strain>
    </source>
</reference>
<evidence type="ECO:0000313" key="8">
    <source>
        <dbReference type="EMBL" id="GJE85026.1"/>
    </source>
</evidence>
<evidence type="ECO:0000313" key="9">
    <source>
        <dbReference type="Proteomes" id="UP000703269"/>
    </source>
</evidence>
<feature type="region of interest" description="Disordered" evidence="6">
    <location>
        <begin position="668"/>
        <end position="687"/>
    </location>
</feature>
<dbReference type="Pfam" id="PF05699">
    <property type="entry name" value="Dimer_Tnp_hAT"/>
    <property type="match status" value="1"/>
</dbReference>
<evidence type="ECO:0000256" key="6">
    <source>
        <dbReference type="SAM" id="MobiDB-lite"/>
    </source>
</evidence>
<feature type="compositionally biased region" description="Polar residues" evidence="6">
    <location>
        <begin position="676"/>
        <end position="685"/>
    </location>
</feature>
<feature type="region of interest" description="Disordered" evidence="6">
    <location>
        <begin position="335"/>
        <end position="395"/>
    </location>
</feature>
<feature type="domain" description="HAT C-terminal dimerisation" evidence="7">
    <location>
        <begin position="706"/>
        <end position="787"/>
    </location>
</feature>
<dbReference type="InterPro" id="IPR008906">
    <property type="entry name" value="HATC_C_dom"/>
</dbReference>
<dbReference type="GO" id="GO:0046983">
    <property type="term" value="F:protein dimerization activity"/>
    <property type="evidence" value="ECO:0007669"/>
    <property type="project" value="InterPro"/>
</dbReference>
<gene>
    <name evidence="8" type="ORF">PsYK624_011030</name>
</gene>
<feature type="region of interest" description="Disordered" evidence="6">
    <location>
        <begin position="419"/>
        <end position="439"/>
    </location>
</feature>
<dbReference type="OrthoDB" id="2801431at2759"/>
<feature type="compositionally biased region" description="Polar residues" evidence="6">
    <location>
        <begin position="8"/>
        <end position="17"/>
    </location>
</feature>
<dbReference type="PANTHER" id="PTHR46481">
    <property type="entry name" value="ZINC FINGER BED DOMAIN-CONTAINING PROTEIN 4"/>
    <property type="match status" value="1"/>
</dbReference>
<proteinExistence type="predicted"/>
<dbReference type="PANTHER" id="PTHR46481:SF10">
    <property type="entry name" value="ZINC FINGER BED DOMAIN-CONTAINING PROTEIN 39"/>
    <property type="match status" value="1"/>
</dbReference>
<dbReference type="AlphaFoldDB" id="A0A9P3FYN6"/>
<feature type="region of interest" description="Disordered" evidence="6">
    <location>
        <begin position="1"/>
        <end position="42"/>
    </location>
</feature>
<feature type="compositionally biased region" description="Basic residues" evidence="6">
    <location>
        <begin position="363"/>
        <end position="381"/>
    </location>
</feature>
<accession>A0A9P3FYN6</accession>
<dbReference type="InterPro" id="IPR052035">
    <property type="entry name" value="ZnF_BED_domain_contain"/>
</dbReference>
<evidence type="ECO:0000259" key="7">
    <source>
        <dbReference type="Pfam" id="PF05699"/>
    </source>
</evidence>
<dbReference type="EMBL" id="BPQB01000002">
    <property type="protein sequence ID" value="GJE85026.1"/>
    <property type="molecule type" value="Genomic_DNA"/>
</dbReference>
<feature type="compositionally biased region" description="Acidic residues" evidence="6">
    <location>
        <begin position="430"/>
        <end position="439"/>
    </location>
</feature>
<comment type="caution">
    <text evidence="8">The sequence shown here is derived from an EMBL/GenBank/DDBJ whole genome shotgun (WGS) entry which is preliminary data.</text>
</comment>
<protein>
    <submittedName>
        <fullName evidence="8">HAT transposon family protein</fullName>
    </submittedName>
</protein>
<feature type="compositionally biased region" description="Acidic residues" evidence="6">
    <location>
        <begin position="343"/>
        <end position="359"/>
    </location>
</feature>
<keyword evidence="5" id="KW-0539">Nucleus</keyword>
<keyword evidence="9" id="KW-1185">Reference proteome</keyword>